<comment type="caution">
    <text evidence="2">The sequence shown here is derived from an EMBL/GenBank/DDBJ whole genome shotgun (WGS) entry which is preliminary data.</text>
</comment>
<evidence type="ECO:0008006" key="4">
    <source>
        <dbReference type="Google" id="ProtNLM"/>
    </source>
</evidence>
<evidence type="ECO:0000313" key="3">
    <source>
        <dbReference type="Proteomes" id="UP000286947"/>
    </source>
</evidence>
<feature type="region of interest" description="Disordered" evidence="1">
    <location>
        <begin position="117"/>
        <end position="143"/>
    </location>
</feature>
<dbReference type="RefSeq" id="WP_126979461.1">
    <property type="nucleotide sequence ID" value="NZ_PQSP01000002.1"/>
</dbReference>
<accession>A0A433SFB0</accession>
<proteinExistence type="predicted"/>
<gene>
    <name evidence="2" type="ORF">CUZ56_01378</name>
</gene>
<keyword evidence="3" id="KW-1185">Reference proteome</keyword>
<sequence length="197" mass="22485">MQKFTGTLLVEKINGRYGPFNAAKLITSIGNFTVERKGFKELEMFDAGRFNGDFVVSEIFMGYYITNGKSINEIRARIESMTITSALEPLDPAEESQIAVEEVDPLFEETKEKQAVQSDIEPFTVSTPPKRRTKEPAQTEPSEVVNDTELFGEWPLPDAYKQDMSHDRATLRKQVERLNILGFALNPQDQIWYRKQA</sequence>
<evidence type="ECO:0000256" key="1">
    <source>
        <dbReference type="SAM" id="MobiDB-lite"/>
    </source>
</evidence>
<protein>
    <recommendedName>
        <fullName evidence="4">DUF3275 domain-containing protein</fullName>
    </recommendedName>
</protein>
<name>A0A433SFB0_9BURK</name>
<dbReference type="OrthoDB" id="8445945at2"/>
<dbReference type="AlphaFoldDB" id="A0A433SFB0"/>
<dbReference type="InterPro" id="IPR021693">
    <property type="entry name" value="DUF3275"/>
</dbReference>
<reference evidence="2 3" key="1">
    <citation type="submission" date="2018-01" db="EMBL/GenBank/DDBJ databases">
        <title>Saezia sanguinis gen. nov., sp. nov., in the order Burkholderiales isolated from human blood.</title>
        <authorList>
            <person name="Medina-Pascual M.J."/>
            <person name="Valdezate S."/>
            <person name="Monzon S."/>
            <person name="Cuesta I."/>
            <person name="Carrasco G."/>
            <person name="Villalon P."/>
            <person name="Saez-Nieto J.A."/>
        </authorList>
    </citation>
    <scope>NUCLEOTIDE SEQUENCE [LARGE SCALE GENOMIC DNA]</scope>
    <source>
        <strain evidence="2 3">CNM695-12</strain>
    </source>
</reference>
<organism evidence="2 3">
    <name type="scientific">Saezia sanguinis</name>
    <dbReference type="NCBI Taxonomy" id="1965230"/>
    <lineage>
        <taxon>Bacteria</taxon>
        <taxon>Pseudomonadati</taxon>
        <taxon>Pseudomonadota</taxon>
        <taxon>Betaproteobacteria</taxon>
        <taxon>Burkholderiales</taxon>
        <taxon>Saeziaceae</taxon>
        <taxon>Saezia</taxon>
    </lineage>
</organism>
<dbReference type="Proteomes" id="UP000286947">
    <property type="component" value="Unassembled WGS sequence"/>
</dbReference>
<dbReference type="EMBL" id="PQSP01000002">
    <property type="protein sequence ID" value="RUS67433.1"/>
    <property type="molecule type" value="Genomic_DNA"/>
</dbReference>
<dbReference type="Pfam" id="PF11679">
    <property type="entry name" value="DUF3275"/>
    <property type="match status" value="1"/>
</dbReference>
<evidence type="ECO:0000313" key="2">
    <source>
        <dbReference type="EMBL" id="RUS67433.1"/>
    </source>
</evidence>